<feature type="coiled-coil region" evidence="1">
    <location>
        <begin position="371"/>
        <end position="440"/>
    </location>
</feature>
<evidence type="ECO:0000256" key="1">
    <source>
        <dbReference type="SAM" id="Coils"/>
    </source>
</evidence>
<name>A0A0V0QY08_PSEPJ</name>
<reference evidence="3 4" key="1">
    <citation type="journal article" date="2015" name="Sci. Rep.">
        <title>Genome of the facultative scuticociliatosis pathogen Pseudocohnilembus persalinus provides insight into its virulence through horizontal gene transfer.</title>
        <authorList>
            <person name="Xiong J."/>
            <person name="Wang G."/>
            <person name="Cheng J."/>
            <person name="Tian M."/>
            <person name="Pan X."/>
            <person name="Warren A."/>
            <person name="Jiang C."/>
            <person name="Yuan D."/>
            <person name="Miao W."/>
        </authorList>
    </citation>
    <scope>NUCLEOTIDE SEQUENCE [LARGE SCALE GENOMIC DNA]</scope>
    <source>
        <strain evidence="3">36N120E</strain>
    </source>
</reference>
<protein>
    <submittedName>
        <fullName evidence="3">Uncharacterized protein</fullName>
    </submittedName>
</protein>
<accession>A0A0V0QY08</accession>
<feature type="region of interest" description="Disordered" evidence="2">
    <location>
        <begin position="1"/>
        <end position="25"/>
    </location>
</feature>
<evidence type="ECO:0000256" key="2">
    <source>
        <dbReference type="SAM" id="MobiDB-lite"/>
    </source>
</evidence>
<comment type="caution">
    <text evidence="3">The sequence shown here is derived from an EMBL/GenBank/DDBJ whole genome shotgun (WGS) entry which is preliminary data.</text>
</comment>
<sequence>MSSVSASASKEFQQSQSKSNEEQNCQIYIKEKQNTDQNEQIERQNILNENSKIQNQKIIKNSSNSKPKVELKPINLENLDDQSNDQKADLVNGLQLIKSSDNFQDSSISQNFINEILNDSLIQKQYNINLNNVQNENDEENSESEQDSPTNIEELFPIYEQYECQNLLQKLELQIKENDKMLQTDPLMFYNPFLEQQFQNQETDYKINKSLFENQNQNNHHKIRHIKQNSTQNFANLPIHHQKSHPSIQEEQEEEKKESFQVIQVNQDNQDNQSQNQVQNLNQIQNKNQNQEKCIIQSQLNINSINKSPQSNTHSQAYNSGIIEQQIGNGISEPLEIDSIKGHNQLNISDYSNNNNNNNFISNQQYLIQLRDQLIQDKKQLENQYVDILEDLRSKERKMNDYVNSINKENEHMKKLEEKINQKQQVINQMKQAIEQFKENKSFTNQIFSYQLDTEN</sequence>
<evidence type="ECO:0000313" key="4">
    <source>
        <dbReference type="Proteomes" id="UP000054937"/>
    </source>
</evidence>
<organism evidence="3 4">
    <name type="scientific">Pseudocohnilembus persalinus</name>
    <name type="common">Ciliate</name>
    <dbReference type="NCBI Taxonomy" id="266149"/>
    <lineage>
        <taxon>Eukaryota</taxon>
        <taxon>Sar</taxon>
        <taxon>Alveolata</taxon>
        <taxon>Ciliophora</taxon>
        <taxon>Intramacronucleata</taxon>
        <taxon>Oligohymenophorea</taxon>
        <taxon>Scuticociliatia</taxon>
        <taxon>Philasterida</taxon>
        <taxon>Pseudocohnilembidae</taxon>
        <taxon>Pseudocohnilembus</taxon>
    </lineage>
</organism>
<dbReference type="InParanoid" id="A0A0V0QY08"/>
<gene>
    <name evidence="3" type="ORF">PPERSA_09340</name>
</gene>
<dbReference type="Proteomes" id="UP000054937">
    <property type="component" value="Unassembled WGS sequence"/>
</dbReference>
<proteinExistence type="predicted"/>
<keyword evidence="4" id="KW-1185">Reference proteome</keyword>
<dbReference type="EMBL" id="LDAU01000087">
    <property type="protein sequence ID" value="KRX07126.1"/>
    <property type="molecule type" value="Genomic_DNA"/>
</dbReference>
<keyword evidence="1" id="KW-0175">Coiled coil</keyword>
<feature type="compositionally biased region" description="Low complexity" evidence="2">
    <location>
        <begin position="1"/>
        <end position="24"/>
    </location>
</feature>
<dbReference type="AlphaFoldDB" id="A0A0V0QY08"/>
<evidence type="ECO:0000313" key="3">
    <source>
        <dbReference type="EMBL" id="KRX07126.1"/>
    </source>
</evidence>